<dbReference type="Pfam" id="PF13444">
    <property type="entry name" value="Acetyltransf_5"/>
    <property type="match status" value="1"/>
</dbReference>
<dbReference type="Pfam" id="PF13508">
    <property type="entry name" value="Acetyltransf_7"/>
    <property type="match status" value="1"/>
</dbReference>
<dbReference type="EMBL" id="MAYW01000039">
    <property type="protein sequence ID" value="ODS33042.1"/>
    <property type="molecule type" value="Genomic_DNA"/>
</dbReference>
<dbReference type="SUPFAM" id="SSF55729">
    <property type="entry name" value="Acyl-CoA N-acyltransferases (Nat)"/>
    <property type="match status" value="1"/>
</dbReference>
<dbReference type="AlphaFoldDB" id="A0A1E3XBP1"/>
<dbReference type="CDD" id="cd04301">
    <property type="entry name" value="NAT_SF"/>
    <property type="match status" value="1"/>
</dbReference>
<evidence type="ECO:0000259" key="1">
    <source>
        <dbReference type="PROSITE" id="PS51186"/>
    </source>
</evidence>
<evidence type="ECO:0000313" key="2">
    <source>
        <dbReference type="EMBL" id="ODS33042.1"/>
    </source>
</evidence>
<evidence type="ECO:0000313" key="3">
    <source>
        <dbReference type="Proteomes" id="UP000094056"/>
    </source>
</evidence>
<gene>
    <name evidence="2" type="ORF">SCARUB_01804</name>
</gene>
<name>A0A1E3XBP1_9BACT</name>
<feature type="domain" description="N-acetyltransferase" evidence="1">
    <location>
        <begin position="262"/>
        <end position="389"/>
    </location>
</feature>
<dbReference type="InterPro" id="IPR016181">
    <property type="entry name" value="Acyl_CoA_acyltransferase"/>
</dbReference>
<dbReference type="Gene3D" id="3.40.630.30">
    <property type="match status" value="1"/>
</dbReference>
<comment type="caution">
    <text evidence="2">The sequence shown here is derived from an EMBL/GenBank/DDBJ whole genome shotgun (WGS) entry which is preliminary data.</text>
</comment>
<organism evidence="2 3">
    <name type="scientific">Candidatus Scalindua rubra</name>
    <dbReference type="NCBI Taxonomy" id="1872076"/>
    <lineage>
        <taxon>Bacteria</taxon>
        <taxon>Pseudomonadati</taxon>
        <taxon>Planctomycetota</taxon>
        <taxon>Candidatus Brocadiia</taxon>
        <taxon>Candidatus Brocadiales</taxon>
        <taxon>Candidatus Scalinduaceae</taxon>
        <taxon>Candidatus Scalindua</taxon>
    </lineage>
</organism>
<dbReference type="PROSITE" id="PS51186">
    <property type="entry name" value="GNAT"/>
    <property type="match status" value="1"/>
</dbReference>
<reference evidence="2 3" key="1">
    <citation type="submission" date="2016-07" db="EMBL/GenBank/DDBJ databases">
        <title>Draft genome of Scalindua rubra, obtained from a brine-seawater interface in the Red Sea, sheds light on salt adaptation in anammox bacteria.</title>
        <authorList>
            <person name="Speth D.R."/>
            <person name="Lagkouvardos I."/>
            <person name="Wang Y."/>
            <person name="Qian P.-Y."/>
            <person name="Dutilh B.E."/>
            <person name="Jetten M.S."/>
        </authorList>
    </citation>
    <scope>NUCLEOTIDE SEQUENCE [LARGE SCALE GENOMIC DNA]</scope>
    <source>
        <strain evidence="2">BSI-1</strain>
    </source>
</reference>
<dbReference type="Proteomes" id="UP000094056">
    <property type="component" value="Unassembled WGS sequence"/>
</dbReference>
<protein>
    <submittedName>
        <fullName evidence="2">Acetyltransferase (GNAT) family protein</fullName>
    </submittedName>
</protein>
<sequence length="461" mass="52807">MSKNGLFQVSLIFWASSPKIRLLFEECISHLKSEEPVFDTNELLGFTVRYVSGEKELIKLMEELVNDDQPRRVVLVSDGLLGKKNGNGYLPNQLTAHIRKLFSTTPNHLCGIVALVNGEPHRTSDIDAVVDARNLEPQMLRKFIIQVADGLWLKSPIHNPHVQGRDDAILVQLVRSPEELKECFELRYKVYNALGYLEEAVSSNTSQTEIDSFDSQSIHFSAKDFASNKVVGTMRLVMRMPRFRRNSIVGIPYNLRNTHNKWTYEIANRAGAIFSKKLSEQYFLPFPILANSDFGEKWPEFLHNYNQKYGGEVSRIVVLPQYRGLGISRLLLRAAFATAVDLRKKYLLLECIPVHAVMYEKYGFKRLEGHHCRAQELDQVAVGMRVSFEDTPYNQAVSLAKRDIEMIRRGRRDSSMLFGSKFLCLCRINQCWRSANYRFQGEKICPLRDIHQGAVPLSNVC</sequence>
<dbReference type="InterPro" id="IPR000182">
    <property type="entry name" value="GNAT_dom"/>
</dbReference>
<proteinExistence type="predicted"/>
<accession>A0A1E3XBP1</accession>
<keyword evidence="2" id="KW-0808">Transferase</keyword>
<dbReference type="GO" id="GO:0016747">
    <property type="term" value="F:acyltransferase activity, transferring groups other than amino-acyl groups"/>
    <property type="evidence" value="ECO:0007669"/>
    <property type="project" value="InterPro"/>
</dbReference>